<dbReference type="AlphaFoldDB" id="A0A7W4UEY4"/>
<evidence type="ECO:0000313" key="2">
    <source>
        <dbReference type="EMBL" id="MBB2922965.1"/>
    </source>
</evidence>
<name>A0A7W4UEY4_9CELL</name>
<dbReference type="InterPro" id="IPR029068">
    <property type="entry name" value="Glyas_Bleomycin-R_OHBP_Dase"/>
</dbReference>
<accession>A0A7W4UEY4</accession>
<reference evidence="2 3" key="1">
    <citation type="submission" date="2020-08" db="EMBL/GenBank/DDBJ databases">
        <title>The Agave Microbiome: Exploring the role of microbial communities in plant adaptations to desert environments.</title>
        <authorList>
            <person name="Partida-Martinez L.P."/>
        </authorList>
    </citation>
    <scope>NUCLEOTIDE SEQUENCE [LARGE SCALE GENOMIC DNA]</scope>
    <source>
        <strain evidence="2 3">RAS26</strain>
    </source>
</reference>
<dbReference type="InterPro" id="IPR037523">
    <property type="entry name" value="VOC_core"/>
</dbReference>
<evidence type="ECO:0000313" key="3">
    <source>
        <dbReference type="Proteomes" id="UP000518206"/>
    </source>
</evidence>
<feature type="domain" description="VOC" evidence="1">
    <location>
        <begin position="5"/>
        <end position="129"/>
    </location>
</feature>
<protein>
    <submittedName>
        <fullName evidence="2">Putative phosphoglycerate mutase</fullName>
        <ecNumber evidence="2">5.4.2.12</ecNumber>
    </submittedName>
</protein>
<sequence>MTRGALHHVELWVTDLAASEATLGRLLLRLGYAESRRWATGVRYDLGETYLVLEAGPDVGGSHERTRAGLNHLAFDAGTPEEVDALMQAAVADGWTLLFPERHPFAGGSEHRAAYLADDSGFEVELVASTAGAPAPGVVAGDDAGRKP</sequence>
<organism evidence="2 3">
    <name type="scientific">Cellulomonas cellasea</name>
    <dbReference type="NCBI Taxonomy" id="43670"/>
    <lineage>
        <taxon>Bacteria</taxon>
        <taxon>Bacillati</taxon>
        <taxon>Actinomycetota</taxon>
        <taxon>Actinomycetes</taxon>
        <taxon>Micrococcales</taxon>
        <taxon>Cellulomonadaceae</taxon>
        <taxon>Cellulomonas</taxon>
    </lineage>
</organism>
<comment type="caution">
    <text evidence="2">The sequence shown here is derived from an EMBL/GenBank/DDBJ whole genome shotgun (WGS) entry which is preliminary data.</text>
</comment>
<dbReference type="EMBL" id="JACHVX010000002">
    <property type="protein sequence ID" value="MBB2922965.1"/>
    <property type="molecule type" value="Genomic_DNA"/>
</dbReference>
<dbReference type="Gene3D" id="3.10.180.10">
    <property type="entry name" value="2,3-Dihydroxybiphenyl 1,2-Dioxygenase, domain 1"/>
    <property type="match status" value="1"/>
</dbReference>
<dbReference type="PANTHER" id="PTHR36113:SF6">
    <property type="entry name" value="FOSFOMYCIN RESISTANCE PROTEIN FOSX"/>
    <property type="match status" value="1"/>
</dbReference>
<dbReference type="GO" id="GO:0004619">
    <property type="term" value="F:phosphoglycerate mutase activity"/>
    <property type="evidence" value="ECO:0007669"/>
    <property type="project" value="UniProtKB-EC"/>
</dbReference>
<dbReference type="PANTHER" id="PTHR36113">
    <property type="entry name" value="LYASE, PUTATIVE-RELATED-RELATED"/>
    <property type="match status" value="1"/>
</dbReference>
<dbReference type="SUPFAM" id="SSF54593">
    <property type="entry name" value="Glyoxalase/Bleomycin resistance protein/Dihydroxybiphenyl dioxygenase"/>
    <property type="match status" value="1"/>
</dbReference>
<dbReference type="PROSITE" id="PS51819">
    <property type="entry name" value="VOC"/>
    <property type="match status" value="1"/>
</dbReference>
<dbReference type="InterPro" id="IPR051332">
    <property type="entry name" value="Fosfomycin_Res_Enzymes"/>
</dbReference>
<evidence type="ECO:0000259" key="1">
    <source>
        <dbReference type="PROSITE" id="PS51819"/>
    </source>
</evidence>
<gene>
    <name evidence="2" type="ORF">FHR80_001877</name>
</gene>
<dbReference type="Pfam" id="PF13669">
    <property type="entry name" value="Glyoxalase_4"/>
    <property type="match status" value="1"/>
</dbReference>
<dbReference type="RefSeq" id="WP_221196208.1">
    <property type="nucleotide sequence ID" value="NZ_JACHVX010000002.1"/>
</dbReference>
<dbReference type="Proteomes" id="UP000518206">
    <property type="component" value="Unassembled WGS sequence"/>
</dbReference>
<dbReference type="EC" id="5.4.2.12" evidence="2"/>
<reference evidence="2 3" key="2">
    <citation type="submission" date="2020-08" db="EMBL/GenBank/DDBJ databases">
        <authorList>
            <person name="Partida-Martinez L."/>
            <person name="Huntemann M."/>
            <person name="Clum A."/>
            <person name="Wang J."/>
            <person name="Palaniappan K."/>
            <person name="Ritter S."/>
            <person name="Chen I.-M."/>
            <person name="Stamatis D."/>
            <person name="Reddy T."/>
            <person name="O'Malley R."/>
            <person name="Daum C."/>
            <person name="Shapiro N."/>
            <person name="Ivanova N."/>
            <person name="Kyrpides N."/>
            <person name="Woyke T."/>
        </authorList>
    </citation>
    <scope>NUCLEOTIDE SEQUENCE [LARGE SCALE GENOMIC DNA]</scope>
    <source>
        <strain evidence="2 3">RAS26</strain>
    </source>
</reference>
<proteinExistence type="predicted"/>
<keyword evidence="2" id="KW-0413">Isomerase</keyword>